<dbReference type="RefSeq" id="WP_002627951.1">
    <property type="nucleotide sequence ID" value="NZ_ANAH02000024.1"/>
</dbReference>
<proteinExistence type="predicted"/>
<dbReference type="AlphaFoldDB" id="S9QAV9"/>
<accession>S9QAV9</accession>
<protein>
    <submittedName>
        <fullName evidence="2">Uncharacterized protein</fullName>
    </submittedName>
</protein>
<evidence type="ECO:0000256" key="1">
    <source>
        <dbReference type="SAM" id="MobiDB-lite"/>
    </source>
</evidence>
<evidence type="ECO:0000313" key="2">
    <source>
        <dbReference type="EMBL" id="EPX58469.1"/>
    </source>
</evidence>
<organism evidence="2 3">
    <name type="scientific">Cystobacter fuscus (strain ATCC 25194 / DSM 2262 / NBRC 100088 / M29)</name>
    <dbReference type="NCBI Taxonomy" id="1242864"/>
    <lineage>
        <taxon>Bacteria</taxon>
        <taxon>Pseudomonadati</taxon>
        <taxon>Myxococcota</taxon>
        <taxon>Myxococcia</taxon>
        <taxon>Myxococcales</taxon>
        <taxon>Cystobacterineae</taxon>
        <taxon>Archangiaceae</taxon>
        <taxon>Cystobacter</taxon>
    </lineage>
</organism>
<dbReference type="OrthoDB" id="5481797at2"/>
<name>S9QAV9_CYSF2</name>
<sequence>MTVANATPTNATLSVTATGRSGPTITSNPTGIYSSVGLPSSGTFVAGRQITLSVDSGRSAIWSGACSSGGQKRTSCTFTLTGNASVTGNIQ</sequence>
<comment type="caution">
    <text evidence="2">The sequence shown here is derived from an EMBL/GenBank/DDBJ whole genome shotgun (WGS) entry which is preliminary data.</text>
</comment>
<dbReference type="EMBL" id="ANAH02000024">
    <property type="protein sequence ID" value="EPX58469.1"/>
    <property type="molecule type" value="Genomic_DNA"/>
</dbReference>
<evidence type="ECO:0000313" key="3">
    <source>
        <dbReference type="Proteomes" id="UP000011682"/>
    </source>
</evidence>
<gene>
    <name evidence="2" type="ORF">D187_003941</name>
</gene>
<reference evidence="2" key="1">
    <citation type="submission" date="2013-05" db="EMBL/GenBank/DDBJ databases">
        <title>Genome assembly of Cystobacter fuscus DSM 2262.</title>
        <authorList>
            <person name="Sharma G."/>
            <person name="Khatri I."/>
            <person name="Kaur C."/>
            <person name="Mayilraj S."/>
            <person name="Subramanian S."/>
        </authorList>
    </citation>
    <scope>NUCLEOTIDE SEQUENCE [LARGE SCALE GENOMIC DNA]</scope>
    <source>
        <strain evidence="2">DSM 2262</strain>
    </source>
</reference>
<feature type="region of interest" description="Disordered" evidence="1">
    <location>
        <begin position="1"/>
        <end position="26"/>
    </location>
</feature>
<dbReference type="Proteomes" id="UP000011682">
    <property type="component" value="Unassembled WGS sequence"/>
</dbReference>
<keyword evidence="3" id="KW-1185">Reference proteome</keyword>